<evidence type="ECO:0000256" key="1">
    <source>
        <dbReference type="SAM" id="SignalP"/>
    </source>
</evidence>
<name>A0A1W1UPZ7_9DEIO</name>
<keyword evidence="3" id="KW-1185">Reference proteome</keyword>
<dbReference type="EMBL" id="FWWU01000006">
    <property type="protein sequence ID" value="SMB83218.1"/>
    <property type="molecule type" value="Genomic_DNA"/>
</dbReference>
<feature type="signal peptide" evidence="1">
    <location>
        <begin position="1"/>
        <end position="21"/>
    </location>
</feature>
<organism evidence="2 3">
    <name type="scientific">Deinococcus hopiensis KR-140</name>
    <dbReference type="NCBI Taxonomy" id="695939"/>
    <lineage>
        <taxon>Bacteria</taxon>
        <taxon>Thermotogati</taxon>
        <taxon>Deinococcota</taxon>
        <taxon>Deinococci</taxon>
        <taxon>Deinococcales</taxon>
        <taxon>Deinococcaceae</taxon>
        <taxon>Deinococcus</taxon>
    </lineage>
</organism>
<reference evidence="2 3" key="1">
    <citation type="submission" date="2017-04" db="EMBL/GenBank/DDBJ databases">
        <authorList>
            <person name="Afonso C.L."/>
            <person name="Miller P.J."/>
            <person name="Scott M.A."/>
            <person name="Spackman E."/>
            <person name="Goraichik I."/>
            <person name="Dimitrov K.M."/>
            <person name="Suarez D.L."/>
            <person name="Swayne D.E."/>
        </authorList>
    </citation>
    <scope>NUCLEOTIDE SEQUENCE [LARGE SCALE GENOMIC DNA]</scope>
    <source>
        <strain evidence="2 3">KR-140</strain>
    </source>
</reference>
<dbReference type="AlphaFoldDB" id="A0A1W1UPZ7"/>
<dbReference type="PROSITE" id="PS51257">
    <property type="entry name" value="PROKAR_LIPOPROTEIN"/>
    <property type="match status" value="1"/>
</dbReference>
<protein>
    <submittedName>
        <fullName evidence="2">Uncharacterized protein</fullName>
    </submittedName>
</protein>
<evidence type="ECO:0000313" key="3">
    <source>
        <dbReference type="Proteomes" id="UP000192582"/>
    </source>
</evidence>
<gene>
    <name evidence="2" type="ORF">SAMN00790413_04311</name>
</gene>
<accession>A0A1W1UPZ7</accession>
<dbReference type="Proteomes" id="UP000192582">
    <property type="component" value="Unassembled WGS sequence"/>
</dbReference>
<proteinExistence type="predicted"/>
<sequence>MRRKNWFVGLTLLLSACGLNVIPEASPSLILNISNGDKFNFSSQGVLMNDFVLVKALPKNEDLRRSAVSGHFILNGKAVPASLDGDILQANLGSCWSGPGVGSSVLNYTYLDAQGAPLESGEVHIEALVCAVSPESAATEVMINAYSPDLLQGKGQVQLTANAFDPLGPTELVISGPHAEVLATSKNSSATFTLALPDILGKDKPLTYTATARNAAGQITTASITIKVPGSVSF</sequence>
<evidence type="ECO:0000313" key="2">
    <source>
        <dbReference type="EMBL" id="SMB83218.1"/>
    </source>
</evidence>
<feature type="chain" id="PRO_5012190357" evidence="1">
    <location>
        <begin position="22"/>
        <end position="234"/>
    </location>
</feature>
<keyword evidence="1" id="KW-0732">Signal</keyword>